<feature type="domain" description="HTH iclR-type" evidence="2">
    <location>
        <begin position="41"/>
        <end position="85"/>
    </location>
</feature>
<keyword evidence="4" id="KW-1185">Reference proteome</keyword>
<sequence>MDHIRMYCHTDGLCYRYVQVRQTKDIFEPNAECYSMDERDVRLLKAISELETGSPERLHEATGIPVSTIHYRLSNLREEGIITNDRYEIDLEELGLGVTVLVEVHADYQGSYEEFADRLLTVEGVTNVYFTMGKTDFIVLARLSASEMVERLIAEFEQIEGVDRTDSTFVISAIEERDALQSYELETLLEELASE</sequence>
<evidence type="ECO:0000313" key="4">
    <source>
        <dbReference type="Proteomes" id="UP000185687"/>
    </source>
</evidence>
<proteinExistence type="predicted"/>
<evidence type="ECO:0000259" key="2">
    <source>
        <dbReference type="Pfam" id="PF09339"/>
    </source>
</evidence>
<dbReference type="PANTHER" id="PTHR30154:SF34">
    <property type="entry name" value="TRANSCRIPTIONAL REGULATOR AZLB"/>
    <property type="match status" value="1"/>
</dbReference>
<dbReference type="InterPro" id="IPR019887">
    <property type="entry name" value="Tscrpt_reg_AsnC/Lrp_C"/>
</dbReference>
<dbReference type="EMBL" id="FTNP01000001">
    <property type="protein sequence ID" value="SIQ98197.1"/>
    <property type="molecule type" value="Genomic_DNA"/>
</dbReference>
<dbReference type="Gene3D" id="3.30.70.920">
    <property type="match status" value="1"/>
</dbReference>
<dbReference type="InterPro" id="IPR036390">
    <property type="entry name" value="WH_DNA-bd_sf"/>
</dbReference>
<dbReference type="Proteomes" id="UP000185687">
    <property type="component" value="Unassembled WGS sequence"/>
</dbReference>
<dbReference type="GO" id="GO:0043200">
    <property type="term" value="P:response to amino acid"/>
    <property type="evidence" value="ECO:0007669"/>
    <property type="project" value="TreeGrafter"/>
</dbReference>
<dbReference type="GO" id="GO:0006355">
    <property type="term" value="P:regulation of DNA-templated transcription"/>
    <property type="evidence" value="ECO:0007669"/>
    <property type="project" value="InterPro"/>
</dbReference>
<dbReference type="GO" id="GO:0005829">
    <property type="term" value="C:cytosol"/>
    <property type="evidence" value="ECO:0007669"/>
    <property type="project" value="TreeGrafter"/>
</dbReference>
<dbReference type="Pfam" id="PF01037">
    <property type="entry name" value="AsnC_trans_reg"/>
    <property type="match status" value="1"/>
</dbReference>
<feature type="domain" description="Transcription regulator AsnC/Lrp ligand binding" evidence="1">
    <location>
        <begin position="102"/>
        <end position="172"/>
    </location>
</feature>
<evidence type="ECO:0000313" key="3">
    <source>
        <dbReference type="EMBL" id="SIQ98197.1"/>
    </source>
</evidence>
<gene>
    <name evidence="3" type="ORF">SAMN05421809_0033</name>
</gene>
<dbReference type="SMART" id="SM00344">
    <property type="entry name" value="HTH_ASNC"/>
    <property type="match status" value="1"/>
</dbReference>
<dbReference type="SUPFAM" id="SSF54909">
    <property type="entry name" value="Dimeric alpha+beta barrel"/>
    <property type="match status" value="1"/>
</dbReference>
<reference evidence="3 4" key="1">
    <citation type="submission" date="2017-01" db="EMBL/GenBank/DDBJ databases">
        <authorList>
            <person name="Mah S.A."/>
            <person name="Swanson W.J."/>
            <person name="Moy G.W."/>
            <person name="Vacquier V.D."/>
        </authorList>
    </citation>
    <scope>NUCLEOTIDE SEQUENCE [LARGE SCALE GENOMIC DNA]</scope>
    <source>
        <strain evidence="3 4">CGMCC 1.8909</strain>
    </source>
</reference>
<accession>A0A1N6X7F5</accession>
<name>A0A1N6X7F5_9EURY</name>
<dbReference type="SUPFAM" id="SSF46785">
    <property type="entry name" value="Winged helix' DNA-binding domain"/>
    <property type="match status" value="1"/>
</dbReference>
<dbReference type="InterPro" id="IPR036388">
    <property type="entry name" value="WH-like_DNA-bd_sf"/>
</dbReference>
<dbReference type="GO" id="GO:0043565">
    <property type="term" value="F:sequence-specific DNA binding"/>
    <property type="evidence" value="ECO:0007669"/>
    <property type="project" value="TreeGrafter"/>
</dbReference>
<dbReference type="InterPro" id="IPR005471">
    <property type="entry name" value="Tscrpt_reg_IclR_N"/>
</dbReference>
<evidence type="ECO:0000259" key="1">
    <source>
        <dbReference type="Pfam" id="PF01037"/>
    </source>
</evidence>
<protein>
    <submittedName>
        <fullName evidence="3">Transcriptional regulator, AsnC family</fullName>
    </submittedName>
</protein>
<dbReference type="STRING" id="588898.BB347_04990"/>
<dbReference type="PANTHER" id="PTHR30154">
    <property type="entry name" value="LEUCINE-RESPONSIVE REGULATORY PROTEIN"/>
    <property type="match status" value="1"/>
</dbReference>
<organism evidence="3 4">
    <name type="scientific">Natronorubrum daqingense</name>
    <dbReference type="NCBI Taxonomy" id="588898"/>
    <lineage>
        <taxon>Archaea</taxon>
        <taxon>Methanobacteriati</taxon>
        <taxon>Methanobacteriota</taxon>
        <taxon>Stenosarchaea group</taxon>
        <taxon>Halobacteria</taxon>
        <taxon>Halobacteriales</taxon>
        <taxon>Natrialbaceae</taxon>
        <taxon>Natronorubrum</taxon>
    </lineage>
</organism>
<dbReference type="AlphaFoldDB" id="A0A1N6X7F5"/>
<dbReference type="Pfam" id="PF09339">
    <property type="entry name" value="HTH_IclR"/>
    <property type="match status" value="1"/>
</dbReference>
<dbReference type="InterPro" id="IPR011008">
    <property type="entry name" value="Dimeric_a/b-barrel"/>
</dbReference>
<dbReference type="Gene3D" id="1.10.10.10">
    <property type="entry name" value="Winged helix-like DNA-binding domain superfamily/Winged helix DNA-binding domain"/>
    <property type="match status" value="1"/>
</dbReference>
<dbReference type="InterPro" id="IPR019888">
    <property type="entry name" value="Tscrpt_reg_AsnC-like"/>
</dbReference>